<dbReference type="AlphaFoldDB" id="A0A8J6CB37"/>
<evidence type="ECO:0000313" key="4">
    <source>
        <dbReference type="Proteomes" id="UP000751190"/>
    </source>
</evidence>
<keyword evidence="1" id="KW-0805">Transcription regulation</keyword>
<dbReference type="GO" id="GO:0005634">
    <property type="term" value="C:nucleus"/>
    <property type="evidence" value="ECO:0007669"/>
    <property type="project" value="UniProtKB-SubCell"/>
</dbReference>
<dbReference type="Proteomes" id="UP000751190">
    <property type="component" value="Unassembled WGS sequence"/>
</dbReference>
<keyword evidence="1" id="KW-0539">Nucleus</keyword>
<dbReference type="GO" id="GO:0016480">
    <property type="term" value="P:negative regulation of transcription by RNA polymerase III"/>
    <property type="evidence" value="ECO:0007669"/>
    <property type="project" value="UniProtKB-UniRule"/>
</dbReference>
<dbReference type="EMBL" id="JAGTXO010000028">
    <property type="protein sequence ID" value="KAG8461078.1"/>
    <property type="molecule type" value="Genomic_DNA"/>
</dbReference>
<dbReference type="GO" id="GO:0000994">
    <property type="term" value="F:RNA polymerase III core binding"/>
    <property type="evidence" value="ECO:0007669"/>
    <property type="project" value="TreeGrafter"/>
</dbReference>
<dbReference type="OMA" id="DKVCRKT"/>
<dbReference type="OrthoDB" id="277029at2759"/>
<keyword evidence="4" id="KW-1185">Reference proteome</keyword>
<keyword evidence="1" id="KW-0678">Repressor</keyword>
<name>A0A8J6CB37_DIALT</name>
<comment type="subcellular location">
    <subcellularLocation>
        <location evidence="1">Nucleus</location>
    </subcellularLocation>
</comment>
<feature type="region of interest" description="Disordered" evidence="2">
    <location>
        <begin position="56"/>
        <end position="79"/>
    </location>
</feature>
<keyword evidence="1" id="KW-0804">Transcription</keyword>
<sequence>MKFLETPSLEYVNSLLDSIEFGDQTISGKLEAYSCKMTADDKRLFRSLEQQHADSSLSRSNSLIEGVQSHGGSPSSPFGDLTDHQMRKKLVHLIATLNASYPDYDFSTAKADSFTWKTGAEYMHMVKNAIMTTLAEADTSLGSSVNLCEQLWQQIEAEVAPVECDIFSYIPDLDSDPLSDGKIWSFNYFFYNHRMKKVLFFTCSCTRRSVGLGGAAESGRRLGPDGDGDEEDDMFFDFEEEEN</sequence>
<evidence type="ECO:0000256" key="1">
    <source>
        <dbReference type="PIRNR" id="PIRNR037240"/>
    </source>
</evidence>
<accession>A0A8J6CB37</accession>
<evidence type="ECO:0000256" key="2">
    <source>
        <dbReference type="SAM" id="MobiDB-lite"/>
    </source>
</evidence>
<organism evidence="3 4">
    <name type="scientific">Diacronema lutheri</name>
    <name type="common">Unicellular marine alga</name>
    <name type="synonym">Monochrysis lutheri</name>
    <dbReference type="NCBI Taxonomy" id="2081491"/>
    <lineage>
        <taxon>Eukaryota</taxon>
        <taxon>Haptista</taxon>
        <taxon>Haptophyta</taxon>
        <taxon>Pavlovophyceae</taxon>
        <taxon>Pavlovales</taxon>
        <taxon>Pavlovaceae</taxon>
        <taxon>Diacronema</taxon>
    </lineage>
</organism>
<gene>
    <name evidence="3" type="ORF">KFE25_003647</name>
</gene>
<dbReference type="Pfam" id="PF09174">
    <property type="entry name" value="Maf1"/>
    <property type="match status" value="1"/>
</dbReference>
<dbReference type="PANTHER" id="PTHR22504:SF0">
    <property type="entry name" value="REPRESSOR OF RNA POLYMERASE III TRANSCRIPTION MAF1 HOMOLOG"/>
    <property type="match status" value="1"/>
</dbReference>
<feature type="compositionally biased region" description="Acidic residues" evidence="2">
    <location>
        <begin position="226"/>
        <end position="243"/>
    </location>
</feature>
<evidence type="ECO:0000313" key="3">
    <source>
        <dbReference type="EMBL" id="KAG8461078.1"/>
    </source>
</evidence>
<protein>
    <recommendedName>
        <fullName evidence="1">Repressor of RNA polymerase III transcription</fullName>
    </recommendedName>
</protein>
<dbReference type="PANTHER" id="PTHR22504">
    <property type="entry name" value="REPRESSOR OF RNA POLYMERASE III TRANSCRIPTION MAF1"/>
    <property type="match status" value="1"/>
</dbReference>
<feature type="region of interest" description="Disordered" evidence="2">
    <location>
        <begin position="213"/>
        <end position="243"/>
    </location>
</feature>
<comment type="caution">
    <text evidence="3">The sequence shown here is derived from an EMBL/GenBank/DDBJ whole genome shotgun (WGS) entry which is preliminary data.</text>
</comment>
<reference evidence="3" key="1">
    <citation type="submission" date="2021-05" db="EMBL/GenBank/DDBJ databases">
        <title>The genome of the haptophyte Pavlova lutheri (Diacronema luteri, Pavlovales) - a model for lipid biosynthesis in eukaryotic algae.</title>
        <authorList>
            <person name="Hulatt C.J."/>
            <person name="Posewitz M.C."/>
        </authorList>
    </citation>
    <scope>NUCLEOTIDE SEQUENCE</scope>
    <source>
        <strain evidence="3">NIVA-4/92</strain>
    </source>
</reference>
<dbReference type="InterPro" id="IPR038564">
    <property type="entry name" value="Maf1_sf"/>
</dbReference>
<dbReference type="InterPro" id="IPR015257">
    <property type="entry name" value="Maf1"/>
</dbReference>
<proteinExistence type="inferred from homology"/>
<dbReference type="PIRSF" id="PIRSF037240">
    <property type="entry name" value="RNA_polIII_Trep_MAF1"/>
    <property type="match status" value="1"/>
</dbReference>
<dbReference type="Gene3D" id="3.40.1000.50">
    <property type="entry name" value="Repressor of RNA polymerase III transcription Maf1"/>
    <property type="match status" value="1"/>
</dbReference>
<comment type="similarity">
    <text evidence="1">Belongs to the MAF1 family.</text>
</comment>